<sequence>MASKWSIENSANIKMLINMIQTAGGIDEDNNIFLPVEKTEHGLLKISKEKLQEYESSGMSVSDLYNKLLKQSEDCDWSLVSIDIQIPRSIPDALDEEGPLT</sequence>
<accession>A0A381WMX9</accession>
<protein>
    <submittedName>
        <fullName evidence="1">Uncharacterized protein</fullName>
    </submittedName>
</protein>
<proteinExistence type="predicted"/>
<evidence type="ECO:0000313" key="1">
    <source>
        <dbReference type="EMBL" id="SVA53825.1"/>
    </source>
</evidence>
<dbReference type="AlphaFoldDB" id="A0A381WMX9"/>
<name>A0A381WMX9_9ZZZZ</name>
<reference evidence="1" key="1">
    <citation type="submission" date="2018-05" db="EMBL/GenBank/DDBJ databases">
        <authorList>
            <person name="Lanie J.A."/>
            <person name="Ng W.-L."/>
            <person name="Kazmierczak K.M."/>
            <person name="Andrzejewski T.M."/>
            <person name="Davidsen T.M."/>
            <person name="Wayne K.J."/>
            <person name="Tettelin H."/>
            <person name="Glass J.I."/>
            <person name="Rusch D."/>
            <person name="Podicherti R."/>
            <person name="Tsui H.-C.T."/>
            <person name="Winkler M.E."/>
        </authorList>
    </citation>
    <scope>NUCLEOTIDE SEQUENCE</scope>
</reference>
<dbReference type="EMBL" id="UINC01012306">
    <property type="protein sequence ID" value="SVA53825.1"/>
    <property type="molecule type" value="Genomic_DNA"/>
</dbReference>
<gene>
    <name evidence="1" type="ORF">METZ01_LOCUS106679</name>
</gene>
<organism evidence="1">
    <name type="scientific">marine metagenome</name>
    <dbReference type="NCBI Taxonomy" id="408172"/>
    <lineage>
        <taxon>unclassified sequences</taxon>
        <taxon>metagenomes</taxon>
        <taxon>ecological metagenomes</taxon>
    </lineage>
</organism>